<organism evidence="1">
    <name type="scientific">uncultured prokaryote</name>
    <dbReference type="NCBI Taxonomy" id="198431"/>
    <lineage>
        <taxon>unclassified sequences</taxon>
        <taxon>environmental samples</taxon>
    </lineage>
</organism>
<dbReference type="AlphaFoldDB" id="A0A0H5Q3Z4"/>
<name>A0A0H5Q3Z4_9ZZZZ</name>
<proteinExistence type="predicted"/>
<protein>
    <submittedName>
        <fullName evidence="1">Uncharacterized protein</fullName>
    </submittedName>
</protein>
<dbReference type="EMBL" id="LN853539">
    <property type="protein sequence ID" value="CRY96139.1"/>
    <property type="molecule type" value="Genomic_DNA"/>
</dbReference>
<reference evidence="1" key="1">
    <citation type="submission" date="2015-06" db="EMBL/GenBank/DDBJ databases">
        <authorList>
            <person name="Joergensen T."/>
        </authorList>
    </citation>
    <scope>NUCLEOTIDE SEQUENCE</scope>
    <source>
        <strain evidence="1">RGFK0942</strain>
    </source>
</reference>
<reference evidence="1" key="2">
    <citation type="submission" date="2015-07" db="EMBL/GenBank/DDBJ databases">
        <title>Plasmids, circular viruses and viroids from rat gut.</title>
        <authorList>
            <person name="Jorgensen T.J."/>
            <person name="Hansen M.A."/>
            <person name="Xu Z."/>
            <person name="Tabak M.A."/>
            <person name="Sorensen S.J."/>
            <person name="Hansen L.H."/>
        </authorList>
    </citation>
    <scope>NUCLEOTIDE SEQUENCE</scope>
    <source>
        <strain evidence="1">RGFK0942</strain>
    </source>
</reference>
<evidence type="ECO:0000313" key="1">
    <source>
        <dbReference type="EMBL" id="CRY96139.1"/>
    </source>
</evidence>
<sequence length="203" mass="21588">MFGMALMIRVRTFLTGTAVVGGGINDLYFRTVDGTEAQDAVNLCASVWDDMTTYCGRWTATWESEVAIVEDSDGNIESYAPVTAPAPVIADQSINVTAPATQGLVRFNTGGVVNNRRVKGRMFVPGILAFNVTPNGAFNGAAALQTTLTATLLGPSVEPDLLVWSRPFAPTAQRPGVAREGSSFLVSGIGVDDKFAVLRSRRD</sequence>
<accession>A0A0H5Q3Z4</accession>